<sequence>MEKRFAGKVALVTGGSSGIGLAAARELGRAGAKVALVGRTRERGEAAARALREEGMEVLYVQADMARSEDVRRMVEEVVGRWDRLDLAVNNAALGDMMLVPLTELPEEEFDRVLAVDLKGVWLCMKYEIPAMLRTGGGAIVNVSSINGLTGTPMGAAYVTAKHGLHGLSKTAAMEFARQGLRVNVVCPGAHRTPMLEGILEKLSPGAPEKAETQFYVPRIPMGRVGRSEECGKAIAWLLSEDASYVNGCVMTVDGGMMAGL</sequence>
<dbReference type="PROSITE" id="PS00061">
    <property type="entry name" value="ADH_SHORT"/>
    <property type="match status" value="1"/>
</dbReference>
<reference evidence="4 5" key="1">
    <citation type="submission" date="2019-08" db="EMBL/GenBank/DDBJ databases">
        <title>Archangium and Cystobacter genomes.</title>
        <authorList>
            <person name="Chen I.-C.K."/>
            <person name="Wielgoss S."/>
        </authorList>
    </citation>
    <scope>NUCLEOTIDE SEQUENCE [LARGE SCALE GENOMIC DNA]</scope>
    <source>
        <strain evidence="4 5">Cbm 6</strain>
    </source>
</reference>
<dbReference type="PANTHER" id="PTHR24321:SF11">
    <property type="entry name" value="BLR0893 PROTEIN"/>
    <property type="match status" value="1"/>
</dbReference>
<dbReference type="RefSeq" id="WP_395812084.1">
    <property type="nucleotide sequence ID" value="NZ_CP043494.1"/>
</dbReference>
<name>A0ABY9X8T9_9BACT</name>
<dbReference type="EMBL" id="CP043494">
    <property type="protein sequence ID" value="WNG51792.1"/>
    <property type="molecule type" value="Genomic_DNA"/>
</dbReference>
<dbReference type="PRINTS" id="PR00080">
    <property type="entry name" value="SDRFAMILY"/>
</dbReference>
<evidence type="ECO:0000313" key="5">
    <source>
        <dbReference type="Proteomes" id="UP001611383"/>
    </source>
</evidence>
<organism evidence="4 5">
    <name type="scientific">Archangium minus</name>
    <dbReference type="NCBI Taxonomy" id="83450"/>
    <lineage>
        <taxon>Bacteria</taxon>
        <taxon>Pseudomonadati</taxon>
        <taxon>Myxococcota</taxon>
        <taxon>Myxococcia</taxon>
        <taxon>Myxococcales</taxon>
        <taxon>Cystobacterineae</taxon>
        <taxon>Archangiaceae</taxon>
        <taxon>Archangium</taxon>
    </lineage>
</organism>
<dbReference type="InterPro" id="IPR036291">
    <property type="entry name" value="NAD(P)-bd_dom_sf"/>
</dbReference>
<proteinExistence type="inferred from homology"/>
<evidence type="ECO:0000256" key="2">
    <source>
        <dbReference type="ARBA" id="ARBA00023002"/>
    </source>
</evidence>
<protein>
    <submittedName>
        <fullName evidence="4">Glucose 1-dehydrogenase</fullName>
        <ecNumber evidence="4">1.1.1.47</ecNumber>
    </submittedName>
</protein>
<dbReference type="Proteomes" id="UP001611383">
    <property type="component" value="Chromosome"/>
</dbReference>
<dbReference type="InterPro" id="IPR002347">
    <property type="entry name" value="SDR_fam"/>
</dbReference>
<feature type="domain" description="Ketoreductase" evidence="3">
    <location>
        <begin position="8"/>
        <end position="193"/>
    </location>
</feature>
<dbReference type="CDD" id="cd05233">
    <property type="entry name" value="SDR_c"/>
    <property type="match status" value="1"/>
</dbReference>
<dbReference type="SUPFAM" id="SSF51735">
    <property type="entry name" value="NAD(P)-binding Rossmann-fold domains"/>
    <property type="match status" value="1"/>
</dbReference>
<evidence type="ECO:0000313" key="4">
    <source>
        <dbReference type="EMBL" id="WNG51792.1"/>
    </source>
</evidence>
<dbReference type="InterPro" id="IPR057326">
    <property type="entry name" value="KR_dom"/>
</dbReference>
<dbReference type="Gene3D" id="3.40.50.720">
    <property type="entry name" value="NAD(P)-binding Rossmann-like Domain"/>
    <property type="match status" value="1"/>
</dbReference>
<dbReference type="InterPro" id="IPR020904">
    <property type="entry name" value="Sc_DH/Rdtase_CS"/>
</dbReference>
<accession>A0ABY9X8T9</accession>
<dbReference type="Pfam" id="PF13561">
    <property type="entry name" value="adh_short_C2"/>
    <property type="match status" value="1"/>
</dbReference>
<comment type="similarity">
    <text evidence="1">Belongs to the short-chain dehydrogenases/reductases (SDR) family.</text>
</comment>
<dbReference type="PRINTS" id="PR00081">
    <property type="entry name" value="GDHRDH"/>
</dbReference>
<gene>
    <name evidence="4" type="ORF">F0U60_52555</name>
</gene>
<evidence type="ECO:0000256" key="1">
    <source>
        <dbReference type="ARBA" id="ARBA00006484"/>
    </source>
</evidence>
<dbReference type="NCBIfam" id="NF005559">
    <property type="entry name" value="PRK07231.1"/>
    <property type="match status" value="1"/>
</dbReference>
<keyword evidence="2 4" id="KW-0560">Oxidoreductase</keyword>
<dbReference type="SMART" id="SM00822">
    <property type="entry name" value="PKS_KR"/>
    <property type="match status" value="1"/>
</dbReference>
<dbReference type="GO" id="GO:0047936">
    <property type="term" value="F:glucose 1-dehydrogenase [NAD(P)+] activity"/>
    <property type="evidence" value="ECO:0007669"/>
    <property type="project" value="UniProtKB-EC"/>
</dbReference>
<keyword evidence="5" id="KW-1185">Reference proteome</keyword>
<dbReference type="PANTHER" id="PTHR24321">
    <property type="entry name" value="DEHYDROGENASES, SHORT CHAIN"/>
    <property type="match status" value="1"/>
</dbReference>
<dbReference type="EC" id="1.1.1.47" evidence="4"/>
<evidence type="ECO:0000259" key="3">
    <source>
        <dbReference type="SMART" id="SM00822"/>
    </source>
</evidence>